<protein>
    <submittedName>
        <fullName evidence="7">ADP-ribosyl cyclase/cyclic ADP-ribose hydrolase 2</fullName>
    </submittedName>
</protein>
<gene>
    <name evidence="7" type="ORF">HOLleu_26608</name>
</gene>
<keyword evidence="8" id="KW-1185">Reference proteome</keyword>
<keyword evidence="2" id="KW-0808">Transferase</keyword>
<evidence type="ECO:0000256" key="4">
    <source>
        <dbReference type="ARBA" id="ARBA00023027"/>
    </source>
</evidence>
<evidence type="ECO:0000313" key="8">
    <source>
        <dbReference type="Proteomes" id="UP001152320"/>
    </source>
</evidence>
<dbReference type="GO" id="GO:0005886">
    <property type="term" value="C:plasma membrane"/>
    <property type="evidence" value="ECO:0007669"/>
    <property type="project" value="TreeGrafter"/>
</dbReference>
<dbReference type="OrthoDB" id="10028716at2759"/>
<dbReference type="Gene3D" id="3.40.50.720">
    <property type="entry name" value="NAD(P)-binding Rossmann-like Domain"/>
    <property type="match status" value="1"/>
</dbReference>
<sequence length="349" mass="39373">MQNKVLKSWKTRSLKNLPAFFNMVVIFREQEGVIFLLLLPFIGSFYGVRGHFVRRSTLSPGTTKFLSKIFRGRCSDYSDCTLPHTFQCDTDPSRPQINCTNSLREFIDAFAHKDPCQVPDDAYNEFLNKSMVHSEPNETLFWSGTRNIAINIATITDRYTTIERTAAGYVLNGLVWCGKNGAEDSSGINHAECPSCERGVPDATYQFWRSASRHFAAQARGYVSVLLNSTREGGAFQNKSTFATQELPNLDVNLVSHVFIHVVRDVTIPDDIPGEDCDGESILYLKRRLEERGLKYTCSSNDREFILVQCVQYPDSAPCQMLSTSSVAFKRSSILFILSFSTLLINTIF</sequence>
<keyword evidence="6" id="KW-1133">Transmembrane helix</keyword>
<dbReference type="Gene3D" id="1.20.82.10">
    <property type="entry name" value="ADP Ribosyl Cyclase, Chain A, domain 1"/>
    <property type="match status" value="1"/>
</dbReference>
<dbReference type="EMBL" id="JAIZAY010000013">
    <property type="protein sequence ID" value="KAJ8030248.1"/>
    <property type="molecule type" value="Genomic_DNA"/>
</dbReference>
<dbReference type="PANTHER" id="PTHR10912:SF7">
    <property type="entry name" value="ADP-RIBOSYL CYCLASE_CYCLIC ADP-RIBOSE HYDROLASE"/>
    <property type="match status" value="1"/>
</dbReference>
<reference evidence="7" key="1">
    <citation type="submission" date="2021-10" db="EMBL/GenBank/DDBJ databases">
        <title>Tropical sea cucumber genome reveals ecological adaptation and Cuvierian tubules defense mechanism.</title>
        <authorList>
            <person name="Chen T."/>
        </authorList>
    </citation>
    <scope>NUCLEOTIDE SEQUENCE</scope>
    <source>
        <strain evidence="7">Nanhai2018</strain>
        <tissue evidence="7">Muscle</tissue>
    </source>
</reference>
<dbReference type="Pfam" id="PF02267">
    <property type="entry name" value="Rib_hydrolayse"/>
    <property type="match status" value="1"/>
</dbReference>
<dbReference type="Proteomes" id="UP001152320">
    <property type="component" value="Chromosome 13"/>
</dbReference>
<comment type="similarity">
    <text evidence="1">Belongs to the ADP-ribosyl cyclase family.</text>
</comment>
<dbReference type="GO" id="GO:0016740">
    <property type="term" value="F:transferase activity"/>
    <property type="evidence" value="ECO:0007669"/>
    <property type="project" value="UniProtKB-KW"/>
</dbReference>
<accession>A0A9Q1BPB6</accession>
<name>A0A9Q1BPB6_HOLLE</name>
<dbReference type="AlphaFoldDB" id="A0A9Q1BPB6"/>
<feature type="transmembrane region" description="Helical" evidence="6">
    <location>
        <begin position="32"/>
        <end position="48"/>
    </location>
</feature>
<evidence type="ECO:0000313" key="7">
    <source>
        <dbReference type="EMBL" id="KAJ8030248.1"/>
    </source>
</evidence>
<keyword evidence="3 7" id="KW-0378">Hydrolase</keyword>
<keyword evidence="5" id="KW-1015">Disulfide bond</keyword>
<dbReference type="GO" id="GO:0061809">
    <property type="term" value="F:NAD+ nucleosidase activity, cyclic ADP-ribose generating"/>
    <property type="evidence" value="ECO:0007669"/>
    <property type="project" value="InterPro"/>
</dbReference>
<evidence type="ECO:0000256" key="1">
    <source>
        <dbReference type="ARBA" id="ARBA00005406"/>
    </source>
</evidence>
<dbReference type="InterPro" id="IPR003193">
    <property type="entry name" value="ADP-ribosyl_cyclase"/>
</dbReference>
<evidence type="ECO:0000256" key="3">
    <source>
        <dbReference type="ARBA" id="ARBA00022801"/>
    </source>
</evidence>
<proteinExistence type="inferred from homology"/>
<dbReference type="PANTHER" id="PTHR10912">
    <property type="entry name" value="ADP-RIBOSYL CYCLASE"/>
    <property type="match status" value="1"/>
</dbReference>
<organism evidence="7 8">
    <name type="scientific">Holothuria leucospilota</name>
    <name type="common">Black long sea cucumber</name>
    <name type="synonym">Mertensiothuria leucospilota</name>
    <dbReference type="NCBI Taxonomy" id="206669"/>
    <lineage>
        <taxon>Eukaryota</taxon>
        <taxon>Metazoa</taxon>
        <taxon>Echinodermata</taxon>
        <taxon>Eleutherozoa</taxon>
        <taxon>Echinozoa</taxon>
        <taxon>Holothuroidea</taxon>
        <taxon>Aspidochirotacea</taxon>
        <taxon>Aspidochirotida</taxon>
        <taxon>Holothuriidae</taxon>
        <taxon>Holothuria</taxon>
    </lineage>
</organism>
<dbReference type="GO" id="GO:0016849">
    <property type="term" value="F:phosphorus-oxygen lyase activity"/>
    <property type="evidence" value="ECO:0007669"/>
    <property type="project" value="TreeGrafter"/>
</dbReference>
<evidence type="ECO:0000256" key="6">
    <source>
        <dbReference type="SAM" id="Phobius"/>
    </source>
</evidence>
<keyword evidence="6" id="KW-0812">Transmembrane</keyword>
<evidence type="ECO:0000256" key="2">
    <source>
        <dbReference type="ARBA" id="ARBA00022679"/>
    </source>
</evidence>
<dbReference type="SUPFAM" id="SSF52309">
    <property type="entry name" value="N-(deoxy)ribosyltransferase-like"/>
    <property type="match status" value="1"/>
</dbReference>
<keyword evidence="6" id="KW-0472">Membrane</keyword>
<evidence type="ECO:0000256" key="5">
    <source>
        <dbReference type="ARBA" id="ARBA00023157"/>
    </source>
</evidence>
<comment type="caution">
    <text evidence="7">The sequence shown here is derived from an EMBL/GenBank/DDBJ whole genome shotgun (WGS) entry which is preliminary data.</text>
</comment>
<keyword evidence="4" id="KW-0520">NAD</keyword>